<organism evidence="1 2">
    <name type="scientific">Mycobacteroides immunogenum</name>
    <dbReference type="NCBI Taxonomy" id="83262"/>
    <lineage>
        <taxon>Bacteria</taxon>
        <taxon>Bacillati</taxon>
        <taxon>Actinomycetota</taxon>
        <taxon>Actinomycetes</taxon>
        <taxon>Mycobacteriales</taxon>
        <taxon>Mycobacteriaceae</taxon>
        <taxon>Mycobacteroides</taxon>
    </lineage>
</organism>
<sequence length="66" mass="7315">MARSTINPDAVIRSYCSRLDELIAAVKTDRLSEEQSLALVEHIINNRSTAAYLMSGRLDHEVGLPC</sequence>
<dbReference type="AlphaFoldDB" id="A0A179VGE0"/>
<dbReference type="Proteomes" id="UP000186919">
    <property type="component" value="Unassembled WGS sequence"/>
</dbReference>
<dbReference type="RefSeq" id="WP_064628841.1">
    <property type="nucleotide sequence ID" value="NZ_LQYE01000007.1"/>
</dbReference>
<proteinExistence type="predicted"/>
<name>A0A179VGE0_9MYCO</name>
<evidence type="ECO:0000313" key="1">
    <source>
        <dbReference type="EMBL" id="OAT69336.1"/>
    </source>
</evidence>
<comment type="caution">
    <text evidence="1">The sequence shown here is derived from an EMBL/GenBank/DDBJ whole genome shotgun (WGS) entry which is preliminary data.</text>
</comment>
<gene>
    <name evidence="1" type="ORF">AWB85_21465</name>
</gene>
<accession>A0A179VGE0</accession>
<dbReference type="EMBL" id="LQYE01000007">
    <property type="protein sequence ID" value="OAT69336.1"/>
    <property type="molecule type" value="Genomic_DNA"/>
</dbReference>
<reference evidence="1 2" key="1">
    <citation type="submission" date="2016-01" db="EMBL/GenBank/DDBJ databases">
        <title>Mycobacterium immunogenum strain CD11_6 genome sequencing and assembly.</title>
        <authorList>
            <person name="Kaur G."/>
            <person name="Nair G.R."/>
            <person name="Mayilraj S."/>
        </authorList>
    </citation>
    <scope>NUCLEOTIDE SEQUENCE [LARGE SCALE GENOMIC DNA]</scope>
    <source>
        <strain evidence="1 2">CD11-6</strain>
    </source>
</reference>
<protein>
    <submittedName>
        <fullName evidence="1">Uncharacterized protein</fullName>
    </submittedName>
</protein>
<evidence type="ECO:0000313" key="2">
    <source>
        <dbReference type="Proteomes" id="UP000186919"/>
    </source>
</evidence>